<proteinExistence type="predicted"/>
<evidence type="ECO:0000313" key="3">
    <source>
        <dbReference type="EMBL" id="KAF8821140.1"/>
    </source>
</evidence>
<gene>
    <name evidence="3" type="ORF">IE077_000344</name>
</gene>
<protein>
    <recommendedName>
        <fullName evidence="5">Helicase-associated domain-containing protein</fullName>
    </recommendedName>
</protein>
<evidence type="ECO:0008006" key="5">
    <source>
        <dbReference type="Google" id="ProtNLM"/>
    </source>
</evidence>
<sequence>MTENTFYSDLVPPYSVPDILKRDLCSFLLQLKSLGVDSLLNLEFITPPSIHSLERALETLYSLEAIDATAKMIAPLGFLMAELPLSPMSIRLLYLSSLNKARLQACMHTLGVAEGDILTKYNIFHQTLLNRSEDSDWAGRHLVNTHTIDRAEAIVKNLKAILHSFKIDLKNSNEITAEILGKVICGAFFLNAAYKHADGKYRLCRCEHTKEMNAFSSLMMEIHPTSVLHAIQPSWVVYSEAICTGKTTYMRDVSTIHPKWLVEMAPHFYEYA</sequence>
<dbReference type="InterPro" id="IPR011709">
    <property type="entry name" value="DEAD-box_helicase_OB_fold"/>
</dbReference>
<dbReference type="InterPro" id="IPR042035">
    <property type="entry name" value="DEAH_win-hel_dom"/>
</dbReference>
<reference evidence="3 4" key="1">
    <citation type="journal article" date="2020" name="bioRxiv">
        <title>Metabolic contributions of an alphaproteobacterial endosymbiont in the apicomplexan Cardiosporidium cionae.</title>
        <authorList>
            <person name="Hunter E.S."/>
            <person name="Paight C.J."/>
            <person name="Lane C.E."/>
        </authorList>
    </citation>
    <scope>NUCLEOTIDE SEQUENCE [LARGE SCALE GENOMIC DNA]</scope>
    <source>
        <strain evidence="3">ESH_2018</strain>
    </source>
</reference>
<dbReference type="Pfam" id="PF07717">
    <property type="entry name" value="OB_NTP_bind"/>
    <property type="match status" value="1"/>
</dbReference>
<name>A0ABQ7JBU4_9APIC</name>
<organism evidence="3 4">
    <name type="scientific">Cardiosporidium cionae</name>
    <dbReference type="NCBI Taxonomy" id="476202"/>
    <lineage>
        <taxon>Eukaryota</taxon>
        <taxon>Sar</taxon>
        <taxon>Alveolata</taxon>
        <taxon>Apicomplexa</taxon>
        <taxon>Aconoidasida</taxon>
        <taxon>Nephromycida</taxon>
        <taxon>Cardiosporidium</taxon>
    </lineage>
</organism>
<evidence type="ECO:0000259" key="2">
    <source>
        <dbReference type="Pfam" id="PF07717"/>
    </source>
</evidence>
<dbReference type="InterPro" id="IPR048333">
    <property type="entry name" value="HA2_WH"/>
</dbReference>
<dbReference type="Gene3D" id="1.10.10.2130">
    <property type="entry name" value="DEAH helicase family, winged-helix domain"/>
    <property type="match status" value="1"/>
</dbReference>
<dbReference type="Proteomes" id="UP000823046">
    <property type="component" value="Unassembled WGS sequence"/>
</dbReference>
<dbReference type="Pfam" id="PF04408">
    <property type="entry name" value="WHD_HA2"/>
    <property type="match status" value="1"/>
</dbReference>
<feature type="domain" description="Helicase associated" evidence="1">
    <location>
        <begin position="56"/>
        <end position="85"/>
    </location>
</feature>
<comment type="caution">
    <text evidence="3">The sequence shown here is derived from an EMBL/GenBank/DDBJ whole genome shotgun (WGS) entry which is preliminary data.</text>
</comment>
<dbReference type="EMBL" id="JADAQX010000227">
    <property type="protein sequence ID" value="KAF8821140.1"/>
    <property type="molecule type" value="Genomic_DNA"/>
</dbReference>
<keyword evidence="4" id="KW-1185">Reference proteome</keyword>
<evidence type="ECO:0000259" key="1">
    <source>
        <dbReference type="Pfam" id="PF04408"/>
    </source>
</evidence>
<evidence type="ECO:0000313" key="4">
    <source>
        <dbReference type="Proteomes" id="UP000823046"/>
    </source>
</evidence>
<dbReference type="PANTHER" id="PTHR18934">
    <property type="entry name" value="ATP-DEPENDENT RNA HELICASE"/>
    <property type="match status" value="1"/>
</dbReference>
<accession>A0ABQ7JBU4</accession>
<dbReference type="PANTHER" id="PTHR18934:SF136">
    <property type="entry name" value="ATP-DEPENDENT RNA HELICASE DHX35-RELATED"/>
    <property type="match status" value="1"/>
</dbReference>
<feature type="domain" description="DEAD-box helicase OB fold" evidence="2">
    <location>
        <begin position="181"/>
        <end position="267"/>
    </location>
</feature>